<feature type="non-terminal residue" evidence="2">
    <location>
        <position position="1"/>
    </location>
</feature>
<feature type="compositionally biased region" description="Basic and acidic residues" evidence="1">
    <location>
        <begin position="9"/>
        <end position="30"/>
    </location>
</feature>
<evidence type="ECO:0000256" key="1">
    <source>
        <dbReference type="SAM" id="MobiDB-lite"/>
    </source>
</evidence>
<feature type="compositionally biased region" description="Basic and acidic residues" evidence="1">
    <location>
        <begin position="179"/>
        <end position="195"/>
    </location>
</feature>
<sequence>NLSPGSVEKMLKLDKPVEKSKNKKCGDKVMTKLSTSNKIKNISTQNSASSPKKKLMSKYLTNSSKKKVDNCGDSSDSDDTVTLATLKRCSSDLNTDPELDIPLYKLVDKTPVKKIKKSNGSSDTDSSDEDIPLSKITLSTPKILTQKTVVNDSPIKTSSKSKSQKKNEKSLTKSNFQIKNDKKKGTNKLIKKEGMKQVTLHELSKRGKLNSKSSSGAT</sequence>
<feature type="region of interest" description="Disordered" evidence="1">
    <location>
        <begin position="1"/>
        <end position="56"/>
    </location>
</feature>
<name>A0A0B6YMP4_9EUPU</name>
<feature type="region of interest" description="Disordered" evidence="1">
    <location>
        <begin position="112"/>
        <end position="218"/>
    </location>
</feature>
<organism evidence="2">
    <name type="scientific">Arion vulgaris</name>
    <dbReference type="NCBI Taxonomy" id="1028688"/>
    <lineage>
        <taxon>Eukaryota</taxon>
        <taxon>Metazoa</taxon>
        <taxon>Spiralia</taxon>
        <taxon>Lophotrochozoa</taxon>
        <taxon>Mollusca</taxon>
        <taxon>Gastropoda</taxon>
        <taxon>Heterobranchia</taxon>
        <taxon>Euthyneura</taxon>
        <taxon>Panpulmonata</taxon>
        <taxon>Eupulmonata</taxon>
        <taxon>Stylommatophora</taxon>
        <taxon>Helicina</taxon>
        <taxon>Arionoidea</taxon>
        <taxon>Arionidae</taxon>
        <taxon>Arion</taxon>
    </lineage>
</organism>
<proteinExistence type="predicted"/>
<accession>A0A0B6YMP4</accession>
<feature type="non-terminal residue" evidence="2">
    <location>
        <position position="218"/>
    </location>
</feature>
<evidence type="ECO:0000313" key="2">
    <source>
        <dbReference type="EMBL" id="CEK57484.1"/>
    </source>
</evidence>
<protein>
    <submittedName>
        <fullName evidence="2">Uncharacterized protein</fullName>
    </submittedName>
</protein>
<feature type="compositionally biased region" description="Polar residues" evidence="1">
    <location>
        <begin position="32"/>
        <end position="50"/>
    </location>
</feature>
<feature type="compositionally biased region" description="Polar residues" evidence="1">
    <location>
        <begin position="136"/>
        <end position="151"/>
    </location>
</feature>
<reference evidence="2" key="1">
    <citation type="submission" date="2014-12" db="EMBL/GenBank/DDBJ databases">
        <title>Insight into the proteome of Arion vulgaris.</title>
        <authorList>
            <person name="Aradska J."/>
            <person name="Bulat T."/>
            <person name="Smidak R."/>
            <person name="Sarate P."/>
            <person name="Gangsoo J."/>
            <person name="Sialana F."/>
            <person name="Bilban M."/>
            <person name="Lubec G."/>
        </authorList>
    </citation>
    <scope>NUCLEOTIDE SEQUENCE</scope>
    <source>
        <tissue evidence="2">Skin</tissue>
    </source>
</reference>
<gene>
    <name evidence="2" type="primary">ORF30280</name>
</gene>
<dbReference type="AlphaFoldDB" id="A0A0B6YMP4"/>
<dbReference type="EMBL" id="HACG01010619">
    <property type="protein sequence ID" value="CEK57484.1"/>
    <property type="molecule type" value="Transcribed_RNA"/>
</dbReference>